<protein>
    <recommendedName>
        <fullName evidence="1">ESAT-6-like protein</fullName>
    </recommendedName>
</protein>
<dbReference type="OrthoDB" id="9918151at2"/>
<comment type="similarity">
    <text evidence="1">Belongs to the WXG100 family.</text>
</comment>
<dbReference type="SUPFAM" id="SSF140453">
    <property type="entry name" value="EsxAB dimer-like"/>
    <property type="match status" value="1"/>
</dbReference>
<dbReference type="Pfam" id="PF06013">
    <property type="entry name" value="WXG100"/>
    <property type="match status" value="1"/>
</dbReference>
<evidence type="ECO:0000313" key="3">
    <source>
        <dbReference type="Proteomes" id="UP000245634"/>
    </source>
</evidence>
<dbReference type="EMBL" id="QGGL01000001">
    <property type="protein sequence ID" value="PWK16563.1"/>
    <property type="molecule type" value="Genomic_DNA"/>
</dbReference>
<gene>
    <name evidence="2" type="ORF">C7459_101429</name>
</gene>
<accession>A0A316DIV6</accession>
<evidence type="ECO:0000313" key="2">
    <source>
        <dbReference type="EMBL" id="PWK16563.1"/>
    </source>
</evidence>
<dbReference type="InterPro" id="IPR010310">
    <property type="entry name" value="T7SS_ESAT-6-like"/>
</dbReference>
<dbReference type="NCBIfam" id="TIGR03930">
    <property type="entry name" value="WXG100_ESAT6"/>
    <property type="match status" value="1"/>
</dbReference>
<reference evidence="2 3" key="1">
    <citation type="submission" date="2018-05" db="EMBL/GenBank/DDBJ databases">
        <title>Genomic Encyclopedia of Type Strains, Phase IV (KMG-IV): sequencing the most valuable type-strain genomes for metagenomic binning, comparative biology and taxonomic classification.</title>
        <authorList>
            <person name="Goeker M."/>
        </authorList>
    </citation>
    <scope>NUCLEOTIDE SEQUENCE [LARGE SCALE GENOMIC DNA]</scope>
    <source>
        <strain evidence="2 3">DSM 18773</strain>
    </source>
</reference>
<organism evidence="2 3">
    <name type="scientific">Tumebacillus permanentifrigoris</name>
    <dbReference type="NCBI Taxonomy" id="378543"/>
    <lineage>
        <taxon>Bacteria</taxon>
        <taxon>Bacillati</taxon>
        <taxon>Bacillota</taxon>
        <taxon>Bacilli</taxon>
        <taxon>Bacillales</taxon>
        <taxon>Alicyclobacillaceae</taxon>
        <taxon>Tumebacillus</taxon>
    </lineage>
</organism>
<dbReference type="Gene3D" id="1.10.287.1060">
    <property type="entry name" value="ESAT-6-like"/>
    <property type="match status" value="1"/>
</dbReference>
<evidence type="ECO:0000256" key="1">
    <source>
        <dbReference type="RuleBase" id="RU362001"/>
    </source>
</evidence>
<sequence length="92" mass="9852">MHIQVDSEQLHSTGDSFHAIVHDISTTVGNLNAAANSASGGWSGSSASAFNDLWRRLHGSLDHLNQAMGEIASNLHTAGTTYHETDSKMFTK</sequence>
<proteinExistence type="inferred from homology"/>
<dbReference type="InterPro" id="IPR036689">
    <property type="entry name" value="ESAT-6-like_sf"/>
</dbReference>
<name>A0A316DIV6_9BACL</name>
<dbReference type="Proteomes" id="UP000245634">
    <property type="component" value="Unassembled WGS sequence"/>
</dbReference>
<keyword evidence="3" id="KW-1185">Reference proteome</keyword>
<comment type="caution">
    <text evidence="2">The sequence shown here is derived from an EMBL/GenBank/DDBJ whole genome shotgun (WGS) entry which is preliminary data.</text>
</comment>
<dbReference type="RefSeq" id="WP_109685754.1">
    <property type="nucleotide sequence ID" value="NZ_QGGL01000001.1"/>
</dbReference>
<dbReference type="AlphaFoldDB" id="A0A316DIV6"/>